<dbReference type="Pfam" id="PF13899">
    <property type="entry name" value="Thioredoxin_7"/>
    <property type="match status" value="1"/>
</dbReference>
<sequence length="444" mass="50472">MEEGLLSTSDKQSMVSFFLEIAVGQTADTAIQFLQATHWKLEEAIQLFFVGNEGGPVVASSQSLAAENVNYLADEKTGNLERDTRNENVGDEVRPPLPVIREALYDDAMLYQYMQFSLLFSCRAHHNFDEEMKRPGVWESDQGSLSTTENHQDSLASLYRPPYHLMFHGSFEKVKNAAASYDKWLLMNLQSTKEFTSHMLNRDTWSNEAVSQIIMPNFFFWQVYDDTTEGRKVCTYYKLDSFPVVLVIDPITGQKMRSWCGMVQPDQLLEDLLSFMDGGPKDHHIILSDKRPRESSSTPPQRSKDETNEEDEEMIDALAASMEGMKDLRGKTAKDKDVTVTEEEKTCTTKKLAYPPLPEEPKGNRNLLCRVRFRLPGGRKVQRNFFRTDSIQLLWSFCDSQLEEAETRPFHLTHAIPGASRKLTGALEVLSAVVDSLQPSVNLL</sequence>
<dbReference type="Gene3D" id="3.10.20.90">
    <property type="entry name" value="Phosphatidylinositol 3-kinase Catalytic Subunit, Chain A, domain 1"/>
    <property type="match status" value="1"/>
</dbReference>
<evidence type="ECO:0000256" key="2">
    <source>
        <dbReference type="SAM" id="MobiDB-lite"/>
    </source>
</evidence>
<dbReference type="Proteomes" id="UP001459277">
    <property type="component" value="Unassembled WGS sequence"/>
</dbReference>
<keyword evidence="1" id="KW-0833">Ubl conjugation pathway</keyword>
<dbReference type="Pfam" id="PF14555">
    <property type="entry name" value="UBA_4"/>
    <property type="match status" value="1"/>
</dbReference>
<evidence type="ECO:0000313" key="5">
    <source>
        <dbReference type="Proteomes" id="UP001459277"/>
    </source>
</evidence>
<evidence type="ECO:0000259" key="3">
    <source>
        <dbReference type="PROSITE" id="PS50033"/>
    </source>
</evidence>
<feature type="region of interest" description="Disordered" evidence="2">
    <location>
        <begin position="284"/>
        <end position="311"/>
    </location>
</feature>
<reference evidence="4 5" key="1">
    <citation type="submission" date="2024-01" db="EMBL/GenBank/DDBJ databases">
        <title>A telomere-to-telomere, gap-free genome of sweet tea (Lithocarpus litseifolius).</title>
        <authorList>
            <person name="Zhou J."/>
        </authorList>
    </citation>
    <scope>NUCLEOTIDE SEQUENCE [LARGE SCALE GENOMIC DNA]</scope>
    <source>
        <strain evidence="4">Zhou-2022a</strain>
        <tissue evidence="4">Leaf</tissue>
    </source>
</reference>
<dbReference type="GO" id="GO:0005634">
    <property type="term" value="C:nucleus"/>
    <property type="evidence" value="ECO:0007669"/>
    <property type="project" value="TreeGrafter"/>
</dbReference>
<dbReference type="CDD" id="cd01767">
    <property type="entry name" value="UBX"/>
    <property type="match status" value="1"/>
</dbReference>
<dbReference type="SMART" id="SM00594">
    <property type="entry name" value="UAS"/>
    <property type="match status" value="1"/>
</dbReference>
<dbReference type="Gene3D" id="3.40.30.10">
    <property type="entry name" value="Glutaredoxin"/>
    <property type="match status" value="1"/>
</dbReference>
<comment type="caution">
    <text evidence="4">The sequence shown here is derived from an EMBL/GenBank/DDBJ whole genome shotgun (WGS) entry which is preliminary data.</text>
</comment>
<feature type="compositionally biased region" description="Basic and acidic residues" evidence="2">
    <location>
        <begin position="284"/>
        <end position="294"/>
    </location>
</feature>
<dbReference type="SUPFAM" id="SSF54236">
    <property type="entry name" value="Ubiquitin-like"/>
    <property type="match status" value="1"/>
</dbReference>
<dbReference type="InterPro" id="IPR050730">
    <property type="entry name" value="UBX_domain-protein"/>
</dbReference>
<dbReference type="InterPro" id="IPR009060">
    <property type="entry name" value="UBA-like_sf"/>
</dbReference>
<dbReference type="PROSITE" id="PS50033">
    <property type="entry name" value="UBX"/>
    <property type="match status" value="1"/>
</dbReference>
<accession>A0AAW2DKI6</accession>
<proteinExistence type="predicted"/>
<dbReference type="InterPro" id="IPR029071">
    <property type="entry name" value="Ubiquitin-like_domsf"/>
</dbReference>
<gene>
    <name evidence="4" type="ORF">SO802_005802</name>
</gene>
<organism evidence="4 5">
    <name type="scientific">Lithocarpus litseifolius</name>
    <dbReference type="NCBI Taxonomy" id="425828"/>
    <lineage>
        <taxon>Eukaryota</taxon>
        <taxon>Viridiplantae</taxon>
        <taxon>Streptophyta</taxon>
        <taxon>Embryophyta</taxon>
        <taxon>Tracheophyta</taxon>
        <taxon>Spermatophyta</taxon>
        <taxon>Magnoliopsida</taxon>
        <taxon>eudicotyledons</taxon>
        <taxon>Gunneridae</taxon>
        <taxon>Pentapetalae</taxon>
        <taxon>rosids</taxon>
        <taxon>fabids</taxon>
        <taxon>Fagales</taxon>
        <taxon>Fagaceae</taxon>
        <taxon>Lithocarpus</taxon>
    </lineage>
</organism>
<dbReference type="PANTHER" id="PTHR23322:SF6">
    <property type="entry name" value="UBX DOMAIN-CONTAINING PROTEIN 7"/>
    <property type="match status" value="1"/>
</dbReference>
<dbReference type="SUPFAM" id="SSF46934">
    <property type="entry name" value="UBA-like"/>
    <property type="match status" value="1"/>
</dbReference>
<dbReference type="Pfam" id="PF00789">
    <property type="entry name" value="UBX"/>
    <property type="match status" value="1"/>
</dbReference>
<dbReference type="GO" id="GO:0043161">
    <property type="term" value="P:proteasome-mediated ubiquitin-dependent protein catabolic process"/>
    <property type="evidence" value="ECO:0007669"/>
    <property type="project" value="TreeGrafter"/>
</dbReference>
<dbReference type="SUPFAM" id="SSF52833">
    <property type="entry name" value="Thioredoxin-like"/>
    <property type="match status" value="1"/>
</dbReference>
<dbReference type="PANTHER" id="PTHR23322">
    <property type="entry name" value="FAS-ASSOCIATED PROTEIN"/>
    <property type="match status" value="1"/>
</dbReference>
<evidence type="ECO:0000313" key="4">
    <source>
        <dbReference type="EMBL" id="KAL0010694.1"/>
    </source>
</evidence>
<keyword evidence="5" id="KW-1185">Reference proteome</keyword>
<evidence type="ECO:0000256" key="1">
    <source>
        <dbReference type="ARBA" id="ARBA00022786"/>
    </source>
</evidence>
<feature type="domain" description="UBX" evidence="3">
    <location>
        <begin position="364"/>
        <end position="417"/>
    </location>
</feature>
<dbReference type="CDD" id="cd02958">
    <property type="entry name" value="UAS"/>
    <property type="match status" value="1"/>
</dbReference>
<dbReference type="AlphaFoldDB" id="A0AAW2DKI6"/>
<dbReference type="Gene3D" id="1.10.8.10">
    <property type="entry name" value="DNA helicase RuvA subunit, C-terminal domain"/>
    <property type="match status" value="1"/>
</dbReference>
<dbReference type="EMBL" id="JAZDWU010000002">
    <property type="protein sequence ID" value="KAL0010694.1"/>
    <property type="molecule type" value="Genomic_DNA"/>
</dbReference>
<dbReference type="InterPro" id="IPR001012">
    <property type="entry name" value="UBX_dom"/>
</dbReference>
<dbReference type="InterPro" id="IPR006577">
    <property type="entry name" value="UAS"/>
</dbReference>
<protein>
    <recommendedName>
        <fullName evidence="3">UBX domain-containing protein</fullName>
    </recommendedName>
</protein>
<name>A0AAW2DKI6_9ROSI</name>
<dbReference type="InterPro" id="IPR036249">
    <property type="entry name" value="Thioredoxin-like_sf"/>
</dbReference>
<dbReference type="GO" id="GO:0043130">
    <property type="term" value="F:ubiquitin binding"/>
    <property type="evidence" value="ECO:0007669"/>
    <property type="project" value="TreeGrafter"/>
</dbReference>